<keyword evidence="2" id="KW-1185">Reference proteome</keyword>
<reference evidence="1" key="1">
    <citation type="submission" date="2021-03" db="EMBL/GenBank/DDBJ databases">
        <title>Ottowia sp. 27C isolated from the cloaca of a Giant Asian pond turtle (Heosemys grandis).</title>
        <authorList>
            <person name="Spergser J."/>
            <person name="Busse H.-J."/>
        </authorList>
    </citation>
    <scope>NUCLEOTIDE SEQUENCE</scope>
    <source>
        <strain evidence="1">27C</strain>
    </source>
</reference>
<dbReference type="KEGG" id="otd:J1M35_07490"/>
<sequence>MSSPQPYTLCIAGAGFEGATVQVSELPQLQRLLALLEGPRLLHPAPDDDASALPSWPHEDIWADALGWAGLPAHQRPWAALNWSQERELPTTHAWLTLTHWQLDFRSARALHPAALPLTETQGSILARVCDEYLQPEGLRVDQFKRHTWLPHTWLLSGEGLTGLGTAPVHGLWNRPAPREALAFSGPDAKRFQRLTHELEMHLSQHPGLNQVLAQVNPRPNGVLIHGAGTLRAIPSALERGHRFYLEDRLLPSATQGEAAAHAQAWQLVDDDCLTSYVTGVEDGLLDLTLILTGPRQALQWCGSKPSALRQWRRRWANRWRAQLTLVLGDL</sequence>
<dbReference type="Proteomes" id="UP000663903">
    <property type="component" value="Chromosome"/>
</dbReference>
<dbReference type="EMBL" id="CP071796">
    <property type="protein sequence ID" value="QTD46706.1"/>
    <property type="molecule type" value="Genomic_DNA"/>
</dbReference>
<gene>
    <name evidence="1" type="ORF">J1M35_07490</name>
</gene>
<evidence type="ECO:0000313" key="2">
    <source>
        <dbReference type="Proteomes" id="UP000663903"/>
    </source>
</evidence>
<protein>
    <submittedName>
        <fullName evidence="1">Uncharacterized protein</fullName>
    </submittedName>
</protein>
<organism evidence="1 2">
    <name type="scientific">Ottowia testudinis</name>
    <dbReference type="NCBI Taxonomy" id="2816950"/>
    <lineage>
        <taxon>Bacteria</taxon>
        <taxon>Pseudomonadati</taxon>
        <taxon>Pseudomonadota</taxon>
        <taxon>Betaproteobacteria</taxon>
        <taxon>Burkholderiales</taxon>
        <taxon>Comamonadaceae</taxon>
        <taxon>Ottowia</taxon>
    </lineage>
</organism>
<name>A0A975CKE9_9BURK</name>
<proteinExistence type="predicted"/>
<dbReference type="RefSeq" id="WP_208010605.1">
    <property type="nucleotide sequence ID" value="NZ_CP071796.1"/>
</dbReference>
<dbReference type="AlphaFoldDB" id="A0A975CKE9"/>
<evidence type="ECO:0000313" key="1">
    <source>
        <dbReference type="EMBL" id="QTD46706.1"/>
    </source>
</evidence>
<accession>A0A975CKE9</accession>